<dbReference type="AlphaFoldDB" id="A0A238KWJ9"/>
<evidence type="ECO:0000313" key="4">
    <source>
        <dbReference type="Proteomes" id="UP000220836"/>
    </source>
</evidence>
<dbReference type="EMBL" id="FXYH01000013">
    <property type="protein sequence ID" value="SMX46456.1"/>
    <property type="molecule type" value="Genomic_DNA"/>
</dbReference>
<dbReference type="SUPFAM" id="SSF54373">
    <property type="entry name" value="FAD-linked reductases, C-terminal domain"/>
    <property type="match status" value="1"/>
</dbReference>
<keyword evidence="1 3" id="KW-0560">Oxidoreductase</keyword>
<dbReference type="PANTHER" id="PTHR13847">
    <property type="entry name" value="SARCOSINE DEHYDROGENASE-RELATED"/>
    <property type="match status" value="1"/>
</dbReference>
<dbReference type="GO" id="GO:0016491">
    <property type="term" value="F:oxidoreductase activity"/>
    <property type="evidence" value="ECO:0007669"/>
    <property type="project" value="UniProtKB-KW"/>
</dbReference>
<dbReference type="Pfam" id="PF01266">
    <property type="entry name" value="DAO"/>
    <property type="match status" value="1"/>
</dbReference>
<dbReference type="Gene3D" id="3.30.9.10">
    <property type="entry name" value="D-Amino Acid Oxidase, subunit A, domain 2"/>
    <property type="match status" value="1"/>
</dbReference>
<dbReference type="PANTHER" id="PTHR13847:SF289">
    <property type="entry name" value="GLYCINE OXIDASE"/>
    <property type="match status" value="1"/>
</dbReference>
<evidence type="ECO:0000259" key="2">
    <source>
        <dbReference type="Pfam" id="PF01266"/>
    </source>
</evidence>
<dbReference type="OrthoDB" id="9805337at2"/>
<dbReference type="InterPro" id="IPR006076">
    <property type="entry name" value="FAD-dep_OxRdtase"/>
</dbReference>
<sequence>MTKHVVVIGAGIVGVSTGIWLRRMGAEVTIVDKGAPGQGTSFGNAGILASCAVVPVTTPGLLMKGPGMLLDRDFPLFMRWSYLPKLLPWLVRYLRNANDSDTRRIIKGVAGIVGDSVEQHQSLTDGLAAAQEFVTPSDYVFAYKDKASFDKDKYVWDRRREEGFVPEILQGQQVRDYDSAYGPAIDCLAVMKEHGFITDPGNYVAALADAFVAMGGTLMQAEVKDVTLDGGRISQVETSTGPVLCDTAVLAGGVWSKPLMKKLGINVPLESERGYHIVFEDPQGGPKKPSMIASGKFVATPMKAGLRCAGIVEFGGLEAGMSDAPLDLLRRTVREAFPNLTWKSEEPWLGHRPATTDSLPLIGEVNSTGVFAAFGHQHIGLTAGPKTGRIVAGMITNQPTNLDVTAYAPQRFNQ</sequence>
<organism evidence="3 4">
    <name type="scientific">Pelagimonas varians</name>
    <dbReference type="NCBI Taxonomy" id="696760"/>
    <lineage>
        <taxon>Bacteria</taxon>
        <taxon>Pseudomonadati</taxon>
        <taxon>Pseudomonadota</taxon>
        <taxon>Alphaproteobacteria</taxon>
        <taxon>Rhodobacterales</taxon>
        <taxon>Roseobacteraceae</taxon>
        <taxon>Pelagimonas</taxon>
    </lineage>
</organism>
<accession>A0A238KWJ9</accession>
<dbReference type="Proteomes" id="UP000220836">
    <property type="component" value="Unassembled WGS sequence"/>
</dbReference>
<dbReference type="Gene3D" id="3.50.50.60">
    <property type="entry name" value="FAD/NAD(P)-binding domain"/>
    <property type="match status" value="2"/>
</dbReference>
<protein>
    <submittedName>
        <fullName evidence="3">D-amino acid dehydrogenase small subunit</fullName>
        <ecNumber evidence="3">1.4.99.6</ecNumber>
    </submittedName>
</protein>
<evidence type="ECO:0000256" key="1">
    <source>
        <dbReference type="ARBA" id="ARBA00023002"/>
    </source>
</evidence>
<dbReference type="EC" id="1.4.99.6" evidence="3"/>
<dbReference type="SUPFAM" id="SSF51905">
    <property type="entry name" value="FAD/NAD(P)-binding domain"/>
    <property type="match status" value="1"/>
</dbReference>
<feature type="domain" description="FAD dependent oxidoreductase" evidence="2">
    <location>
        <begin position="4"/>
        <end position="392"/>
    </location>
</feature>
<reference evidence="3 4" key="1">
    <citation type="submission" date="2017-05" db="EMBL/GenBank/DDBJ databases">
        <authorList>
            <person name="Song R."/>
            <person name="Chenine A.L."/>
            <person name="Ruprecht R.M."/>
        </authorList>
    </citation>
    <scope>NUCLEOTIDE SEQUENCE [LARGE SCALE GENOMIC DNA]</scope>
    <source>
        <strain evidence="3 4">CECT 8663</strain>
    </source>
</reference>
<gene>
    <name evidence="3" type="primary">dadA</name>
    <name evidence="3" type="ORF">PEV8663_03293</name>
</gene>
<dbReference type="RefSeq" id="WP_097805764.1">
    <property type="nucleotide sequence ID" value="NZ_FXYH01000013.1"/>
</dbReference>
<proteinExistence type="predicted"/>
<dbReference type="InterPro" id="IPR036188">
    <property type="entry name" value="FAD/NAD-bd_sf"/>
</dbReference>
<dbReference type="GO" id="GO:0005737">
    <property type="term" value="C:cytoplasm"/>
    <property type="evidence" value="ECO:0007669"/>
    <property type="project" value="TreeGrafter"/>
</dbReference>
<keyword evidence="4" id="KW-1185">Reference proteome</keyword>
<evidence type="ECO:0000313" key="3">
    <source>
        <dbReference type="EMBL" id="SMX46456.1"/>
    </source>
</evidence>
<name>A0A238KWJ9_9RHOB</name>